<dbReference type="EMBL" id="CU468135">
    <property type="protein sequence ID" value="CAO97719.1"/>
    <property type="molecule type" value="Genomic_DNA"/>
</dbReference>
<evidence type="ECO:0000313" key="1">
    <source>
        <dbReference type="EMBL" id="CAO97719.1"/>
    </source>
</evidence>
<organism evidence="1 2">
    <name type="scientific">Erwinia tasmaniensis (strain DSM 17950 / CFBP 7177 / CIP 109463 / NCPPB 4357 / Et1/99)</name>
    <dbReference type="NCBI Taxonomy" id="465817"/>
    <lineage>
        <taxon>Bacteria</taxon>
        <taxon>Pseudomonadati</taxon>
        <taxon>Pseudomonadota</taxon>
        <taxon>Gammaproteobacteria</taxon>
        <taxon>Enterobacterales</taxon>
        <taxon>Erwiniaceae</taxon>
        <taxon>Erwinia</taxon>
    </lineage>
</organism>
<dbReference type="STRING" id="465817.ETA_26730"/>
<gene>
    <name evidence="1" type="ordered locus">ETA_26730</name>
</gene>
<protein>
    <submittedName>
        <fullName evidence="1">Uncharacterized protein</fullName>
    </submittedName>
</protein>
<keyword evidence="2" id="KW-1185">Reference proteome</keyword>
<proteinExistence type="predicted"/>
<dbReference type="HOGENOM" id="CLU_2553066_0_0_6"/>
<dbReference type="AlphaFoldDB" id="B2VG30"/>
<dbReference type="KEGG" id="eta:ETA_26730"/>
<accession>B2VG30</accession>
<evidence type="ECO:0000313" key="2">
    <source>
        <dbReference type="Proteomes" id="UP000001726"/>
    </source>
</evidence>
<dbReference type="Proteomes" id="UP000001726">
    <property type="component" value="Chromosome"/>
</dbReference>
<reference evidence="1 2" key="1">
    <citation type="journal article" date="2008" name="Environ. Microbiol.">
        <title>The genome of Erwinia tasmaniensis strain Et1/99, a non-pathogenic bacterium in the genus Erwinia.</title>
        <authorList>
            <person name="Kube M."/>
            <person name="Migdoll A.M."/>
            <person name="Mueller I."/>
            <person name="Kuhl H."/>
            <person name="Beck A."/>
            <person name="Reinhardt R."/>
            <person name="Geider K."/>
        </authorList>
    </citation>
    <scope>NUCLEOTIDE SEQUENCE [LARGE SCALE GENOMIC DNA]</scope>
    <source>
        <strain evidence="2">DSM 17950 / CFBP 7177 / CIP 109463 / NCPPB 4357 / Et1/99</strain>
    </source>
</reference>
<name>B2VG30_ERWT9</name>
<sequence>MAYTDSTDLIHGLIQLIYSVKTEGAIHPADFFLPHVLQLHIVVIHRIKLLSFNRYAVRDRFQLLLRLQGSRYLSVRLIISFI</sequence>